<feature type="domain" description="Ig-like" evidence="2">
    <location>
        <begin position="875"/>
        <end position="964"/>
    </location>
</feature>
<feature type="domain" description="Ig-like" evidence="2">
    <location>
        <begin position="405"/>
        <end position="494"/>
    </location>
</feature>
<dbReference type="SUPFAM" id="SSF48726">
    <property type="entry name" value="Immunoglobulin"/>
    <property type="match status" value="10"/>
</dbReference>
<protein>
    <recommendedName>
        <fullName evidence="2">Ig-like domain-containing protein</fullName>
    </recommendedName>
</protein>
<feature type="non-terminal residue" evidence="3">
    <location>
        <position position="1"/>
    </location>
</feature>
<evidence type="ECO:0000313" key="3">
    <source>
        <dbReference type="EMBL" id="KAA8578945.1"/>
    </source>
</evidence>
<dbReference type="EMBL" id="VOFY01000060">
    <property type="protein sequence ID" value="KAA8578945.1"/>
    <property type="molecule type" value="Genomic_DNA"/>
</dbReference>
<feature type="domain" description="Ig-like" evidence="2">
    <location>
        <begin position="219"/>
        <end position="306"/>
    </location>
</feature>
<dbReference type="InterPro" id="IPR003599">
    <property type="entry name" value="Ig_sub"/>
</dbReference>
<dbReference type="InterPro" id="IPR007110">
    <property type="entry name" value="Ig-like_dom"/>
</dbReference>
<keyword evidence="4" id="KW-1185">Reference proteome</keyword>
<dbReference type="Proteomes" id="UP000327493">
    <property type="component" value="Unassembled WGS sequence"/>
</dbReference>
<feature type="domain" description="Ig-like" evidence="2">
    <location>
        <begin position="595"/>
        <end position="683"/>
    </location>
</feature>
<dbReference type="PROSITE" id="PS50835">
    <property type="entry name" value="IG_LIKE"/>
    <property type="match status" value="10"/>
</dbReference>
<feature type="domain" description="Ig-like" evidence="2">
    <location>
        <begin position="124"/>
        <end position="214"/>
    </location>
</feature>
<dbReference type="Gene3D" id="2.60.40.10">
    <property type="entry name" value="Immunoglobulins"/>
    <property type="match status" value="10"/>
</dbReference>
<dbReference type="SMART" id="SM00406">
    <property type="entry name" value="IGv"/>
    <property type="match status" value="4"/>
</dbReference>
<dbReference type="FunFam" id="2.60.40.10:FF:000107">
    <property type="entry name" value="Myosin, light chain kinase a"/>
    <property type="match status" value="1"/>
</dbReference>
<dbReference type="AlphaFoldDB" id="A0A5J5CCL5"/>
<proteinExistence type="predicted"/>
<feature type="domain" description="Ig-like" evidence="2">
    <location>
        <begin position="312"/>
        <end position="401"/>
    </location>
</feature>
<dbReference type="SMART" id="SM00409">
    <property type="entry name" value="IG"/>
    <property type="match status" value="10"/>
</dbReference>
<dbReference type="SMART" id="SM00408">
    <property type="entry name" value="IGc2"/>
    <property type="match status" value="10"/>
</dbReference>
<dbReference type="InterPro" id="IPR013106">
    <property type="entry name" value="Ig_V-set"/>
</dbReference>
<dbReference type="GO" id="GO:0055013">
    <property type="term" value="P:cardiac muscle cell development"/>
    <property type="evidence" value="ECO:0007669"/>
    <property type="project" value="UniProtKB-ARBA"/>
</dbReference>
<organism evidence="3 4">
    <name type="scientific">Etheostoma spectabile</name>
    <name type="common">orangethroat darter</name>
    <dbReference type="NCBI Taxonomy" id="54343"/>
    <lineage>
        <taxon>Eukaryota</taxon>
        <taxon>Metazoa</taxon>
        <taxon>Chordata</taxon>
        <taxon>Craniata</taxon>
        <taxon>Vertebrata</taxon>
        <taxon>Euteleostomi</taxon>
        <taxon>Actinopterygii</taxon>
        <taxon>Neopterygii</taxon>
        <taxon>Teleostei</taxon>
        <taxon>Neoteleostei</taxon>
        <taxon>Acanthomorphata</taxon>
        <taxon>Eupercaria</taxon>
        <taxon>Perciformes</taxon>
        <taxon>Percoidei</taxon>
        <taxon>Percidae</taxon>
        <taxon>Etheostomatinae</taxon>
        <taxon>Etheostoma</taxon>
    </lineage>
</organism>
<dbReference type="InterPro" id="IPR036179">
    <property type="entry name" value="Ig-like_dom_sf"/>
</dbReference>
<gene>
    <name evidence="3" type="ORF">FQN60_006037</name>
</gene>
<feature type="domain" description="Ig-like" evidence="2">
    <location>
        <begin position="688"/>
        <end position="777"/>
    </location>
</feature>
<dbReference type="InterPro" id="IPR013098">
    <property type="entry name" value="Ig_I-set"/>
</dbReference>
<dbReference type="CDD" id="cd00096">
    <property type="entry name" value="Ig"/>
    <property type="match status" value="4"/>
</dbReference>
<feature type="non-terminal residue" evidence="3">
    <location>
        <position position="966"/>
    </location>
</feature>
<keyword evidence="1" id="KW-0393">Immunoglobulin domain</keyword>
<reference evidence="3 4" key="1">
    <citation type="submission" date="2019-08" db="EMBL/GenBank/DDBJ databases">
        <title>A chromosome-level genome assembly, high-density linkage maps, and genome scans reveal the genomic architecture of hybrid incompatibilities underlying speciation via character displacement in darters (Percidae: Etheostominae).</title>
        <authorList>
            <person name="Moran R.L."/>
            <person name="Catchen J.M."/>
            <person name="Fuller R.C."/>
        </authorList>
    </citation>
    <scope>NUCLEOTIDE SEQUENCE [LARGE SCALE GENOMIC DNA]</scope>
    <source>
        <strain evidence="3">EspeVRDwgs_2016</strain>
        <tissue evidence="3">Muscle</tissue>
    </source>
</reference>
<feature type="domain" description="Ig-like" evidence="2">
    <location>
        <begin position="502"/>
        <end position="590"/>
    </location>
</feature>
<name>A0A5J5CCL5_9PERO</name>
<accession>A0A5J5CCL5</accession>
<dbReference type="GO" id="GO:0003007">
    <property type="term" value="P:heart morphogenesis"/>
    <property type="evidence" value="ECO:0007669"/>
    <property type="project" value="UniProtKB-ARBA"/>
</dbReference>
<feature type="domain" description="Ig-like" evidence="2">
    <location>
        <begin position="781"/>
        <end position="870"/>
    </location>
</feature>
<sequence>VHYIPTSSRNLLASGYLRCIVCLFLSKNTVKPVFRHRIVPVEINTGNHAKFECETEDAPNVSFKWFKDGHQIKESEKYRIISRFSTSSLELLNPTKDDSGEYTCKASNQHGGDECSASLHVTEPPVFVKRLEATSVWKQGSTARLQCTIKGSPELHTSWFFNNKELFAGGRYDISLKDGVTTLEIKDVMLSDSGNFTCEVLNDSGCESCTTKVTVKEPPSFRKELLPLEAVRGSVAVLECEISGTAPFEVTWKKNKKSLSADKKYRIVSQGSLASLEIQSFESADAGEYECVVSNQVGSVASKSLAKQREPPMFSKRMESLTAVLGHTVKLQGTLKGSAPINIKWMKDSELLRDDDPNVKMAFENNIVSISFSSVEIKHGGKYTCLAENEAGQQKCEAVLTIQEPARLIEKAASISVTAGDSATLECTISGSPDLKVKWFKDGKEMISGRKYKMTLKDNVASMKILTADKGDTSEYKMEVSNKVGKDECTCSVTVIDRAAPPSFTKTLKKVDESIGSTVTLECRVAGSQPMVVSWYKDDTEIQSNEKYRLEFTEIKASVTITGLEQSDGGVYKCRVSNDAGEIETSASLSVKEPPVFTVKPESQDTSPGSDIVMKSAFTGSAPLVVKWFREEKEIFSGGRCCIKKDVSSSSLELRSVQPSDSAKYTCQVSNDAGKVDCTTALFVKEAPTFTMKLEPSQLLKTGQTLKLSCKVQGTPVISITWFKNGSEISSDSRRTMSFDSSLATLEVENCSVDESGDYVCRASSDAGRQECSSSVTVKDPPVFVRPFESSELVKGSDIILRGTVSGSPPFEISCYLNDKLIRTDKRHEITVENDTVTLQIPKCETGDAGTYQCTVANDVGETSCSCQISLKEPPQFVLKLPPTTFVKQCEGHRFECQVTSSRSLNMCWYKNDQKITDGGNYKIMFVDSTAYLQLHTTRFEDNGVYSCEALNDAGRVSCSTVLTVQ</sequence>
<evidence type="ECO:0000259" key="2">
    <source>
        <dbReference type="PROSITE" id="PS50835"/>
    </source>
</evidence>
<dbReference type="PANTHER" id="PTHR47633">
    <property type="entry name" value="IMMUNOGLOBULIN"/>
    <property type="match status" value="1"/>
</dbReference>
<feature type="domain" description="Ig-like" evidence="2">
    <location>
        <begin position="32"/>
        <end position="120"/>
    </location>
</feature>
<evidence type="ECO:0000256" key="1">
    <source>
        <dbReference type="ARBA" id="ARBA00023319"/>
    </source>
</evidence>
<dbReference type="PANTHER" id="PTHR47633:SF13">
    <property type="entry name" value="MYOPALLADIN"/>
    <property type="match status" value="1"/>
</dbReference>
<dbReference type="FunFam" id="2.60.40.10:FF:000022">
    <property type="entry name" value="Cardiac titin"/>
    <property type="match status" value="9"/>
</dbReference>
<evidence type="ECO:0000313" key="4">
    <source>
        <dbReference type="Proteomes" id="UP000327493"/>
    </source>
</evidence>
<comment type="caution">
    <text evidence="3">The sequence shown here is derived from an EMBL/GenBank/DDBJ whole genome shotgun (WGS) entry which is preliminary data.</text>
</comment>
<dbReference type="InterPro" id="IPR013783">
    <property type="entry name" value="Ig-like_fold"/>
</dbReference>
<dbReference type="InterPro" id="IPR003598">
    <property type="entry name" value="Ig_sub2"/>
</dbReference>
<dbReference type="Pfam" id="PF07679">
    <property type="entry name" value="I-set"/>
    <property type="match status" value="10"/>
</dbReference>